<gene>
    <name evidence="1" type="ORF">BN1232_01910</name>
</gene>
<dbReference type="Proteomes" id="UP000199251">
    <property type="component" value="Unassembled WGS sequence"/>
</dbReference>
<accession>A0A0E4GXC3</accession>
<evidence type="ECO:0000313" key="1">
    <source>
        <dbReference type="EMBL" id="CQD10363.1"/>
    </source>
</evidence>
<sequence>MPGSTLDSLNIFVSQWNTQRNVPYNVQQVLVNPGP</sequence>
<protein>
    <submittedName>
        <fullName evidence="1">Uncharacterized protein</fullName>
    </submittedName>
</protein>
<dbReference type="AlphaFoldDB" id="A0A0E4GXC3"/>
<organism evidence="1 2">
    <name type="scientific">Mycobacterium lentiflavum</name>
    <dbReference type="NCBI Taxonomy" id="141349"/>
    <lineage>
        <taxon>Bacteria</taxon>
        <taxon>Bacillati</taxon>
        <taxon>Actinomycetota</taxon>
        <taxon>Actinomycetes</taxon>
        <taxon>Mycobacteriales</taxon>
        <taxon>Mycobacteriaceae</taxon>
        <taxon>Mycobacterium</taxon>
        <taxon>Mycobacterium simiae complex</taxon>
    </lineage>
</organism>
<dbReference type="STRING" id="141349.BN1232_01910"/>
<name>A0A0E4GXC3_MYCLN</name>
<reference evidence="1 2" key="1">
    <citation type="submission" date="2015-03" db="EMBL/GenBank/DDBJ databases">
        <authorList>
            <person name="Urmite Genomes"/>
        </authorList>
    </citation>
    <scope>NUCLEOTIDE SEQUENCE [LARGE SCALE GENOMIC DNA]</scope>
    <source>
        <strain evidence="1 2">CSUR P1491</strain>
    </source>
</reference>
<dbReference type="EMBL" id="CTEE01000001">
    <property type="protein sequence ID" value="CQD10363.1"/>
    <property type="molecule type" value="Genomic_DNA"/>
</dbReference>
<evidence type="ECO:0000313" key="2">
    <source>
        <dbReference type="Proteomes" id="UP000199251"/>
    </source>
</evidence>
<proteinExistence type="predicted"/>